<dbReference type="Pfam" id="PF12804">
    <property type="entry name" value="NTP_transf_3"/>
    <property type="match status" value="1"/>
</dbReference>
<keyword evidence="2 8" id="KW-0808">Transferase</keyword>
<evidence type="ECO:0000313" key="11">
    <source>
        <dbReference type="Proteomes" id="UP000503278"/>
    </source>
</evidence>
<evidence type="ECO:0000259" key="9">
    <source>
        <dbReference type="Pfam" id="PF12804"/>
    </source>
</evidence>
<feature type="domain" description="MobA-like NTP transferase" evidence="9">
    <location>
        <begin position="190"/>
        <end position="334"/>
    </location>
</feature>
<evidence type="ECO:0000256" key="6">
    <source>
        <dbReference type="ARBA" id="ARBA00023134"/>
    </source>
</evidence>
<dbReference type="AlphaFoldDB" id="A0A7L5DWY1"/>
<keyword evidence="1 8" id="KW-0963">Cytoplasm</keyword>
<accession>A0A7L5DWY1</accession>
<feature type="binding site" evidence="8">
    <location>
        <position position="280"/>
    </location>
    <ligand>
        <name>GTP</name>
        <dbReference type="ChEBI" id="CHEBI:37565"/>
    </ligand>
</feature>
<dbReference type="EMBL" id="CP051682">
    <property type="protein sequence ID" value="QJD95602.1"/>
    <property type="molecule type" value="Genomic_DNA"/>
</dbReference>
<keyword evidence="11" id="KW-1185">Reference proteome</keyword>
<gene>
    <name evidence="8" type="primary">mobA</name>
    <name evidence="10" type="ORF">HH214_06795</name>
</gene>
<feature type="binding site" evidence="8">
    <location>
        <position position="280"/>
    </location>
    <ligand>
        <name>Mg(2+)</name>
        <dbReference type="ChEBI" id="CHEBI:18420"/>
    </ligand>
</feature>
<keyword evidence="5 8" id="KW-0460">Magnesium</keyword>
<feature type="binding site" evidence="8">
    <location>
        <position position="205"/>
    </location>
    <ligand>
        <name>GTP</name>
        <dbReference type="ChEBI" id="CHEBI:37565"/>
    </ligand>
</feature>
<comment type="cofactor">
    <cofactor evidence="8">
        <name>Mg(2+)</name>
        <dbReference type="ChEBI" id="CHEBI:18420"/>
    </cofactor>
</comment>
<organism evidence="10 11">
    <name type="scientific">Mucilaginibacter robiniae</name>
    <dbReference type="NCBI Taxonomy" id="2728022"/>
    <lineage>
        <taxon>Bacteria</taxon>
        <taxon>Pseudomonadati</taxon>
        <taxon>Bacteroidota</taxon>
        <taxon>Sphingobacteriia</taxon>
        <taxon>Sphingobacteriales</taxon>
        <taxon>Sphingobacteriaceae</taxon>
        <taxon>Mucilaginibacter</taxon>
    </lineage>
</organism>
<evidence type="ECO:0000256" key="5">
    <source>
        <dbReference type="ARBA" id="ARBA00022842"/>
    </source>
</evidence>
<dbReference type="KEGG" id="mrob:HH214_06795"/>
<dbReference type="Proteomes" id="UP000503278">
    <property type="component" value="Chromosome"/>
</dbReference>
<dbReference type="EC" id="2.7.7.77" evidence="8"/>
<comment type="catalytic activity">
    <reaction evidence="8">
        <text>Mo-molybdopterin + GTP + H(+) = Mo-molybdopterin guanine dinucleotide + diphosphate</text>
        <dbReference type="Rhea" id="RHEA:34243"/>
        <dbReference type="ChEBI" id="CHEBI:15378"/>
        <dbReference type="ChEBI" id="CHEBI:33019"/>
        <dbReference type="ChEBI" id="CHEBI:37565"/>
        <dbReference type="ChEBI" id="CHEBI:71302"/>
        <dbReference type="ChEBI" id="CHEBI:71310"/>
        <dbReference type="EC" id="2.7.7.77"/>
    </reaction>
</comment>
<dbReference type="PANTHER" id="PTHR19136">
    <property type="entry name" value="MOLYBDENUM COFACTOR GUANYLYLTRANSFERASE"/>
    <property type="match status" value="1"/>
</dbReference>
<comment type="similarity">
    <text evidence="8">Belongs to the MobA family.</text>
</comment>
<name>A0A7L5DWY1_9SPHI</name>
<reference evidence="10 11" key="1">
    <citation type="submission" date="2020-04" db="EMBL/GenBank/DDBJ databases">
        <title>Genome sequencing of novel species.</title>
        <authorList>
            <person name="Heo J."/>
            <person name="Kim S.-J."/>
            <person name="Kim J.-S."/>
            <person name="Hong S.-B."/>
            <person name="Kwon S.-W."/>
        </authorList>
    </citation>
    <scope>NUCLEOTIDE SEQUENCE [LARGE SCALE GENOMIC DNA]</scope>
    <source>
        <strain evidence="10 11">F39-2</strain>
    </source>
</reference>
<feature type="binding site" evidence="8">
    <location>
        <position position="251"/>
    </location>
    <ligand>
        <name>GTP</name>
        <dbReference type="ChEBI" id="CHEBI:37565"/>
    </ligand>
</feature>
<dbReference type="InterPro" id="IPR029044">
    <property type="entry name" value="Nucleotide-diphossugar_trans"/>
</dbReference>
<dbReference type="GO" id="GO:0061603">
    <property type="term" value="F:molybdenum cofactor guanylyltransferase activity"/>
    <property type="evidence" value="ECO:0007669"/>
    <property type="project" value="UniProtKB-EC"/>
</dbReference>
<dbReference type="GO" id="GO:0046872">
    <property type="term" value="F:metal ion binding"/>
    <property type="evidence" value="ECO:0007669"/>
    <property type="project" value="UniProtKB-KW"/>
</dbReference>
<evidence type="ECO:0000256" key="7">
    <source>
        <dbReference type="ARBA" id="ARBA00023150"/>
    </source>
</evidence>
<keyword evidence="7 8" id="KW-0501">Molybdenum cofactor biosynthesis</keyword>
<dbReference type="InterPro" id="IPR025877">
    <property type="entry name" value="MobA-like_NTP_Trfase"/>
</dbReference>
<dbReference type="GO" id="GO:0005525">
    <property type="term" value="F:GTP binding"/>
    <property type="evidence" value="ECO:0007669"/>
    <property type="project" value="UniProtKB-UniRule"/>
</dbReference>
<evidence type="ECO:0000313" key="10">
    <source>
        <dbReference type="EMBL" id="QJD95602.1"/>
    </source>
</evidence>
<comment type="caution">
    <text evidence="8">Lacks conserved residue(s) required for the propagation of feature annotation.</text>
</comment>
<comment type="function">
    <text evidence="8">Transfers a GMP moiety from GTP to Mo-molybdopterin (Mo-MPT) cofactor (Moco or molybdenum cofactor) to form Mo-molybdopterin guanine dinucleotide (Mo-MGD) cofactor.</text>
</comment>
<sequence length="381" mass="43058">MDSKHEKHTKLSRPNTGEFNRHELAILGTTCGNIRNLANIWIQALSRQYRIAFVDADHKAPETDADSALAHGAALEFTDRISYRSFNYQQEFNKFQNQSLFNGQDLVLINGNHFKAQSQIVVVDPIKPLDKKLDKLTQVVLVLLAEGVTTVPEYLQPYTQHIPVLSMNNTEAITGFIRQYITENLPPLYGLVLAGGKSQRMAADKGSIAYFGKSQRLHVHELLSQHCQQVYVSYADEQAIHHDEQLPVVLDTFTGLGPYSGILSAFRTNTNAAWITLACDLPYLSPETLAYLVQHRNSSKIATAFMDAENKFPEPLITIWEPRAYPVLLQFLSQGYSCPRKVLINSDVELLTVPDVRELQNANYPEDRERALQYLQEIKSV</sequence>
<dbReference type="PANTHER" id="PTHR19136:SF81">
    <property type="entry name" value="MOLYBDENUM COFACTOR GUANYLYLTRANSFERASE"/>
    <property type="match status" value="1"/>
</dbReference>
<evidence type="ECO:0000256" key="8">
    <source>
        <dbReference type="HAMAP-Rule" id="MF_00316"/>
    </source>
</evidence>
<comment type="domain">
    <text evidence="8">The N-terminal domain determines nucleotide recognition and specific binding, while the C-terminal domain determines the specific binding to the target protein.</text>
</comment>
<dbReference type="Gene3D" id="3.90.550.10">
    <property type="entry name" value="Spore Coat Polysaccharide Biosynthesis Protein SpsA, Chain A"/>
    <property type="match status" value="1"/>
</dbReference>
<dbReference type="InterPro" id="IPR013482">
    <property type="entry name" value="Molybde_CF_guanTrfase"/>
</dbReference>
<feature type="binding site" evidence="8">
    <location>
        <begin position="193"/>
        <end position="195"/>
    </location>
    <ligand>
        <name>GTP</name>
        <dbReference type="ChEBI" id="CHEBI:37565"/>
    </ligand>
</feature>
<proteinExistence type="inferred from homology"/>
<keyword evidence="3 8" id="KW-0479">Metal-binding</keyword>
<dbReference type="SUPFAM" id="SSF53448">
    <property type="entry name" value="Nucleotide-diphospho-sugar transferases"/>
    <property type="match status" value="1"/>
</dbReference>
<dbReference type="RefSeq" id="WP_169606610.1">
    <property type="nucleotide sequence ID" value="NZ_CP051682.1"/>
</dbReference>
<dbReference type="HAMAP" id="MF_00316">
    <property type="entry name" value="MobA"/>
    <property type="match status" value="1"/>
</dbReference>
<keyword evidence="4 8" id="KW-0547">Nucleotide-binding</keyword>
<dbReference type="GO" id="GO:0005737">
    <property type="term" value="C:cytoplasm"/>
    <property type="evidence" value="ECO:0007669"/>
    <property type="project" value="UniProtKB-SubCell"/>
</dbReference>
<dbReference type="Gene3D" id="3.40.50.300">
    <property type="entry name" value="P-loop containing nucleotide triphosphate hydrolases"/>
    <property type="match status" value="1"/>
</dbReference>
<evidence type="ECO:0000256" key="1">
    <source>
        <dbReference type="ARBA" id="ARBA00022490"/>
    </source>
</evidence>
<dbReference type="CDD" id="cd02503">
    <property type="entry name" value="MobA"/>
    <property type="match status" value="1"/>
</dbReference>
<comment type="subcellular location">
    <subcellularLocation>
        <location evidence="8">Cytoplasm</location>
    </subcellularLocation>
</comment>
<protein>
    <recommendedName>
        <fullName evidence="8">Probable molybdenum cofactor guanylyltransferase</fullName>
        <shortName evidence="8">MoCo guanylyltransferase</shortName>
        <ecNumber evidence="8">2.7.7.77</ecNumber>
    </recommendedName>
    <alternativeName>
        <fullName evidence="8">GTP:molybdopterin guanylyltransferase</fullName>
    </alternativeName>
    <alternativeName>
        <fullName evidence="8">Mo-MPT guanylyltransferase</fullName>
    </alternativeName>
    <alternativeName>
        <fullName evidence="8">Molybdopterin guanylyltransferase</fullName>
    </alternativeName>
    <alternativeName>
        <fullName evidence="8">Molybdopterin-guanine dinucleotide synthase</fullName>
        <shortName evidence="8">MGD synthase</shortName>
    </alternativeName>
</protein>
<keyword evidence="6 8" id="KW-0342">GTP-binding</keyword>
<evidence type="ECO:0000256" key="4">
    <source>
        <dbReference type="ARBA" id="ARBA00022741"/>
    </source>
</evidence>
<evidence type="ECO:0000256" key="3">
    <source>
        <dbReference type="ARBA" id="ARBA00022723"/>
    </source>
</evidence>
<evidence type="ECO:0000256" key="2">
    <source>
        <dbReference type="ARBA" id="ARBA00022679"/>
    </source>
</evidence>
<dbReference type="GO" id="GO:0006777">
    <property type="term" value="P:Mo-molybdopterin cofactor biosynthetic process"/>
    <property type="evidence" value="ECO:0007669"/>
    <property type="project" value="UniProtKB-KW"/>
</dbReference>
<dbReference type="InterPro" id="IPR027417">
    <property type="entry name" value="P-loop_NTPase"/>
</dbReference>